<protein>
    <recommendedName>
        <fullName evidence="3">Secreted protein</fullName>
    </recommendedName>
</protein>
<proteinExistence type="predicted"/>
<name>A0A8H7CI62_9AGAR</name>
<reference evidence="1" key="1">
    <citation type="submission" date="2020-05" db="EMBL/GenBank/DDBJ databases">
        <title>Mycena genomes resolve the evolution of fungal bioluminescence.</title>
        <authorList>
            <person name="Tsai I.J."/>
        </authorList>
    </citation>
    <scope>NUCLEOTIDE SEQUENCE</scope>
    <source>
        <strain evidence="1">160909Yilan</strain>
    </source>
</reference>
<sequence length="152" mass="16040">MTTNLRYYIIQHTPIYSLLAMKFSPALILFASVTSTLAAVNGPCSSGPGVCISTSSCTAGGGSYTSGLCPWDPNDIKCCTKAPCGSTGGLCEFTSKCTGNHYYVSGSIVDEAYNSGLCPGPSDFKCCLPCVPRKRDGEEPTELDKRLPICID</sequence>
<dbReference type="AlphaFoldDB" id="A0A8H7CI62"/>
<evidence type="ECO:0000313" key="1">
    <source>
        <dbReference type="EMBL" id="KAF7337211.1"/>
    </source>
</evidence>
<accession>A0A8H7CI62</accession>
<dbReference type="OrthoDB" id="2251794at2759"/>
<evidence type="ECO:0008006" key="3">
    <source>
        <dbReference type="Google" id="ProtNLM"/>
    </source>
</evidence>
<evidence type="ECO:0000313" key="2">
    <source>
        <dbReference type="Proteomes" id="UP000623467"/>
    </source>
</evidence>
<gene>
    <name evidence="1" type="ORF">MSAN_02273500</name>
</gene>
<organism evidence="1 2">
    <name type="scientific">Mycena sanguinolenta</name>
    <dbReference type="NCBI Taxonomy" id="230812"/>
    <lineage>
        <taxon>Eukaryota</taxon>
        <taxon>Fungi</taxon>
        <taxon>Dikarya</taxon>
        <taxon>Basidiomycota</taxon>
        <taxon>Agaricomycotina</taxon>
        <taxon>Agaricomycetes</taxon>
        <taxon>Agaricomycetidae</taxon>
        <taxon>Agaricales</taxon>
        <taxon>Marasmiineae</taxon>
        <taxon>Mycenaceae</taxon>
        <taxon>Mycena</taxon>
    </lineage>
</organism>
<dbReference type="Proteomes" id="UP000623467">
    <property type="component" value="Unassembled WGS sequence"/>
</dbReference>
<comment type="caution">
    <text evidence="1">The sequence shown here is derived from an EMBL/GenBank/DDBJ whole genome shotgun (WGS) entry which is preliminary data.</text>
</comment>
<dbReference type="EMBL" id="JACAZH010000035">
    <property type="protein sequence ID" value="KAF7337211.1"/>
    <property type="molecule type" value="Genomic_DNA"/>
</dbReference>
<keyword evidence="2" id="KW-1185">Reference proteome</keyword>